<comment type="caution">
    <text evidence="2">The sequence shown here is derived from an EMBL/GenBank/DDBJ whole genome shotgun (WGS) entry which is preliminary data.</text>
</comment>
<sequence>MTVDDHPDRPAARSAGRPRRPLYLDSAGLEAQAGSFDPVQEAQAAHESAAILVHRGRASDDPELTARLVALAEEVGLDTLAHLWATRPARSLPGALWRLYVLRDWVRRDPAGASREYAAGIRYAAVNHVVAGPADPPGPEELRTLLDAVLRGVFEGDLAVALERAAAFARVVSAGRAAESEGEAAATQAADLLATAEDLTASARAWRQGALA</sequence>
<reference evidence="2 3" key="1">
    <citation type="submission" date="2020-10" db="EMBL/GenBank/DDBJ databases">
        <title>Connecting structure to function with the recovery of over 1000 high-quality activated sludge metagenome-assembled genomes encoding full-length rRNA genes using long-read sequencing.</title>
        <authorList>
            <person name="Singleton C.M."/>
            <person name="Petriglieri F."/>
            <person name="Kristensen J.M."/>
            <person name="Kirkegaard R.H."/>
            <person name="Michaelsen T.Y."/>
            <person name="Andersen M.H."/>
            <person name="Karst S.M."/>
            <person name="Dueholm M.S."/>
            <person name="Nielsen P.H."/>
            <person name="Albertsen M."/>
        </authorList>
    </citation>
    <scope>NUCLEOTIDE SEQUENCE [LARGE SCALE GENOMIC DNA]</scope>
    <source>
        <strain evidence="2">AalE_18-Q3-R2-46_BAT3C.188</strain>
    </source>
</reference>
<feature type="region of interest" description="Disordered" evidence="1">
    <location>
        <begin position="1"/>
        <end position="21"/>
    </location>
</feature>
<feature type="compositionally biased region" description="Basic and acidic residues" evidence="1">
    <location>
        <begin position="1"/>
        <end position="11"/>
    </location>
</feature>
<organism evidence="2 3">
    <name type="scientific">Candidatus Phosphoribacter hodrii</name>
    <dbReference type="NCBI Taxonomy" id="2953743"/>
    <lineage>
        <taxon>Bacteria</taxon>
        <taxon>Bacillati</taxon>
        <taxon>Actinomycetota</taxon>
        <taxon>Actinomycetes</taxon>
        <taxon>Micrococcales</taxon>
        <taxon>Dermatophilaceae</taxon>
        <taxon>Candidatus Phosphoribacter</taxon>
    </lineage>
</organism>
<dbReference type="Proteomes" id="UP000718281">
    <property type="component" value="Unassembled WGS sequence"/>
</dbReference>
<protein>
    <recommendedName>
        <fullName evidence="4">DNA-directed RNA polymerase subunit beta</fullName>
    </recommendedName>
</protein>
<evidence type="ECO:0008006" key="4">
    <source>
        <dbReference type="Google" id="ProtNLM"/>
    </source>
</evidence>
<name>A0A934X7A4_9MICO</name>
<evidence type="ECO:0000313" key="3">
    <source>
        <dbReference type="Proteomes" id="UP000718281"/>
    </source>
</evidence>
<dbReference type="EMBL" id="JADIXZ010000004">
    <property type="protein sequence ID" value="MBK6301404.1"/>
    <property type="molecule type" value="Genomic_DNA"/>
</dbReference>
<proteinExistence type="predicted"/>
<gene>
    <name evidence="2" type="ORF">IPF40_10265</name>
</gene>
<evidence type="ECO:0000256" key="1">
    <source>
        <dbReference type="SAM" id="MobiDB-lite"/>
    </source>
</evidence>
<evidence type="ECO:0000313" key="2">
    <source>
        <dbReference type="EMBL" id="MBK6301404.1"/>
    </source>
</evidence>
<accession>A0A934X7A4</accession>
<dbReference type="AlphaFoldDB" id="A0A934X7A4"/>